<protein>
    <submittedName>
        <fullName evidence="7">Sulfate permease</fullName>
    </submittedName>
</protein>
<feature type="transmembrane region" description="Helical" evidence="5">
    <location>
        <begin position="138"/>
        <end position="156"/>
    </location>
</feature>
<dbReference type="InterPro" id="IPR011547">
    <property type="entry name" value="SLC26A/SulP_dom"/>
</dbReference>
<comment type="subcellular location">
    <subcellularLocation>
        <location evidence="1">Membrane</location>
        <topology evidence="1">Multi-pass membrane protein</topology>
    </subcellularLocation>
</comment>
<feature type="transmembrane region" description="Helical" evidence="5">
    <location>
        <begin position="282"/>
        <end position="302"/>
    </location>
</feature>
<dbReference type="SUPFAM" id="SSF52091">
    <property type="entry name" value="SpoIIaa-like"/>
    <property type="match status" value="1"/>
</dbReference>
<feature type="transmembrane region" description="Helical" evidence="5">
    <location>
        <begin position="241"/>
        <end position="261"/>
    </location>
</feature>
<evidence type="ECO:0000256" key="4">
    <source>
        <dbReference type="ARBA" id="ARBA00023136"/>
    </source>
</evidence>
<accession>A0A346XRK4</accession>
<dbReference type="PROSITE" id="PS50801">
    <property type="entry name" value="STAS"/>
    <property type="match status" value="1"/>
</dbReference>
<dbReference type="PROSITE" id="PS01130">
    <property type="entry name" value="SLC26A"/>
    <property type="match status" value="1"/>
</dbReference>
<dbReference type="InterPro" id="IPR036513">
    <property type="entry name" value="STAS_dom_sf"/>
</dbReference>
<dbReference type="PANTHER" id="PTHR43310">
    <property type="entry name" value="SULFATE TRANSPORTER YBAR-RELATED"/>
    <property type="match status" value="1"/>
</dbReference>
<keyword evidence="4 5" id="KW-0472">Membrane</keyword>
<organism evidence="7 8">
    <name type="scientific">Euzebya pacifica</name>
    <dbReference type="NCBI Taxonomy" id="1608957"/>
    <lineage>
        <taxon>Bacteria</taxon>
        <taxon>Bacillati</taxon>
        <taxon>Actinomycetota</taxon>
        <taxon>Nitriliruptoria</taxon>
        <taxon>Euzebyales</taxon>
    </lineage>
</organism>
<sequence>MTSLPSISPARVRRSVVAELRDAIRSNPRADLLSGLVVALALIPEAISFSIIAGVDPKVGLYASFSIAIVIAMTGGRRGMISAATGAMALVVVPLVADYGVGYLFAATVLAGVLQIGLGVLGVGSLMRFIPRTVMTGFVNALAILIFLAQVPHILLTGEADAASMLPMNLAFIAGGLVIIYGLPRITKAVPAPLVAIVALSGLAIGAGIDLPTVGDMGALPDTLPGLALPDVPFTLETLRIILPFSITLALVGLLESLLTAQLLDDMTDTNSNKNMESRGQGIANVITGFLGGMAGCAMIGQSMINHRSGGRTRLSTLASGVFLLILILVLGDLVAAIPMAALVAVMIMVAIGTFDWNSIKPRALQHMPRAETAVMAVTVGIVVLTHNLAYGVGAGVVLSAVFFVRKVVHVVNVTSVVDPDGHERLYAVSGELFFASTNELIHAFDYDAVKVSQVEIDLSEARVWDTSAVVALDTVVAKFAERGIFADVVGLNEHAERLHSRTTDVVSAGH</sequence>
<evidence type="ECO:0000256" key="5">
    <source>
        <dbReference type="SAM" id="Phobius"/>
    </source>
</evidence>
<reference evidence="7 8" key="1">
    <citation type="submission" date="2018-09" db="EMBL/GenBank/DDBJ databases">
        <title>Complete genome sequence of Euzebya sp. DY32-46 isolated from seawater of Pacific Ocean.</title>
        <authorList>
            <person name="Xu L."/>
            <person name="Wu Y.-H."/>
            <person name="Xu X.-W."/>
        </authorList>
    </citation>
    <scope>NUCLEOTIDE SEQUENCE [LARGE SCALE GENOMIC DNA]</scope>
    <source>
        <strain evidence="7 8">DY32-46</strain>
    </source>
</reference>
<evidence type="ECO:0000256" key="3">
    <source>
        <dbReference type="ARBA" id="ARBA00022989"/>
    </source>
</evidence>
<evidence type="ECO:0000256" key="1">
    <source>
        <dbReference type="ARBA" id="ARBA00004141"/>
    </source>
</evidence>
<feature type="transmembrane region" description="Helical" evidence="5">
    <location>
        <begin position="374"/>
        <end position="405"/>
    </location>
</feature>
<evidence type="ECO:0000313" key="7">
    <source>
        <dbReference type="EMBL" id="AXV04851.1"/>
    </source>
</evidence>
<proteinExistence type="predicted"/>
<dbReference type="KEGG" id="euz:DVS28_a0143"/>
<feature type="domain" description="STAS" evidence="6">
    <location>
        <begin position="426"/>
        <end position="499"/>
    </location>
</feature>
<dbReference type="GO" id="GO:0016020">
    <property type="term" value="C:membrane"/>
    <property type="evidence" value="ECO:0007669"/>
    <property type="project" value="UniProtKB-SubCell"/>
</dbReference>
<keyword evidence="8" id="KW-1185">Reference proteome</keyword>
<evidence type="ECO:0000313" key="8">
    <source>
        <dbReference type="Proteomes" id="UP000264006"/>
    </source>
</evidence>
<dbReference type="InterPro" id="IPR018045">
    <property type="entry name" value="S04_transporter_CS"/>
</dbReference>
<dbReference type="GO" id="GO:0008271">
    <property type="term" value="F:secondary active sulfate transmembrane transporter activity"/>
    <property type="evidence" value="ECO:0007669"/>
    <property type="project" value="InterPro"/>
</dbReference>
<dbReference type="Pfam" id="PF00916">
    <property type="entry name" value="Sulfate_transp"/>
    <property type="match status" value="1"/>
</dbReference>
<feature type="transmembrane region" description="Helical" evidence="5">
    <location>
        <begin position="322"/>
        <end position="353"/>
    </location>
</feature>
<evidence type="ECO:0000259" key="6">
    <source>
        <dbReference type="PROSITE" id="PS50801"/>
    </source>
</evidence>
<dbReference type="Gene3D" id="3.30.750.24">
    <property type="entry name" value="STAS domain"/>
    <property type="match status" value="1"/>
</dbReference>
<feature type="transmembrane region" description="Helical" evidence="5">
    <location>
        <begin position="59"/>
        <end position="75"/>
    </location>
</feature>
<feature type="transmembrane region" description="Helical" evidence="5">
    <location>
        <begin position="32"/>
        <end position="53"/>
    </location>
</feature>
<name>A0A346XRK4_9ACTN</name>
<feature type="transmembrane region" description="Helical" evidence="5">
    <location>
        <begin position="162"/>
        <end position="183"/>
    </location>
</feature>
<dbReference type="InterPro" id="IPR052706">
    <property type="entry name" value="Membrane-Transporter-like"/>
</dbReference>
<feature type="transmembrane region" description="Helical" evidence="5">
    <location>
        <begin position="190"/>
        <end position="209"/>
    </location>
</feature>
<gene>
    <name evidence="7" type="ORF">DVS28_a0143</name>
</gene>
<feature type="transmembrane region" description="Helical" evidence="5">
    <location>
        <begin position="103"/>
        <end position="126"/>
    </location>
</feature>
<dbReference type="PANTHER" id="PTHR43310:SF1">
    <property type="entry name" value="SULFATE TRANSPORTER YBAR-RELATED"/>
    <property type="match status" value="1"/>
</dbReference>
<dbReference type="InterPro" id="IPR002645">
    <property type="entry name" value="STAS_dom"/>
</dbReference>
<keyword evidence="3 5" id="KW-1133">Transmembrane helix</keyword>
<dbReference type="Proteomes" id="UP000264006">
    <property type="component" value="Chromosome"/>
</dbReference>
<dbReference type="AlphaFoldDB" id="A0A346XRK4"/>
<dbReference type="EMBL" id="CP031165">
    <property type="protein sequence ID" value="AXV04851.1"/>
    <property type="molecule type" value="Genomic_DNA"/>
</dbReference>
<keyword evidence="2 5" id="KW-0812">Transmembrane</keyword>
<dbReference type="RefSeq" id="WP_216826309.1">
    <property type="nucleotide sequence ID" value="NZ_CP031165.1"/>
</dbReference>
<dbReference type="Pfam" id="PF01740">
    <property type="entry name" value="STAS"/>
    <property type="match status" value="1"/>
</dbReference>
<evidence type="ECO:0000256" key="2">
    <source>
        <dbReference type="ARBA" id="ARBA00022692"/>
    </source>
</evidence>